<dbReference type="RefSeq" id="WP_129971451.1">
    <property type="nucleotide sequence ID" value="NZ_JACCEW010000008.1"/>
</dbReference>
<dbReference type="Pfam" id="PF08809">
    <property type="entry name" value="DUF1799"/>
    <property type="match status" value="1"/>
</dbReference>
<dbReference type="EMBL" id="JACCEW010000008">
    <property type="protein sequence ID" value="NYT38869.1"/>
    <property type="molecule type" value="Genomic_DNA"/>
</dbReference>
<proteinExistence type="predicted"/>
<evidence type="ECO:0000313" key="2">
    <source>
        <dbReference type="Proteomes" id="UP000580517"/>
    </source>
</evidence>
<keyword evidence="2" id="KW-1185">Reference proteome</keyword>
<comment type="caution">
    <text evidence="1">The sequence shown here is derived from an EMBL/GenBank/DDBJ whole genome shotgun (WGS) entry which is preliminary data.</text>
</comment>
<sequence length="115" mass="12570">MPASDFIPDDTVLAALLAAGAPPEVIAAARGAQRHEQTEHFEVWPENWQSVELFLDLATSWTWLSGGLTVPARLGLPATQVQAAIRMLGLRGSNRTQAYRDVRTMESAVLEELSK</sequence>
<accession>A0A853FG68</accession>
<dbReference type="Proteomes" id="UP000580517">
    <property type="component" value="Unassembled WGS sequence"/>
</dbReference>
<name>A0A853FG68_9BURK</name>
<dbReference type="AlphaFoldDB" id="A0A853FG68"/>
<evidence type="ECO:0000313" key="1">
    <source>
        <dbReference type="EMBL" id="NYT38869.1"/>
    </source>
</evidence>
<dbReference type="InterPro" id="IPR014915">
    <property type="entry name" value="Phage_TLS_TfmB"/>
</dbReference>
<gene>
    <name evidence="1" type="ORF">H0A68_18495</name>
</gene>
<dbReference type="OrthoDB" id="6169380at2"/>
<protein>
    <submittedName>
        <fullName evidence="1">DUF1799 domain-containing protein</fullName>
    </submittedName>
</protein>
<organism evidence="1 2">
    <name type="scientific">Allopusillimonas soli</name>
    <dbReference type="NCBI Taxonomy" id="659016"/>
    <lineage>
        <taxon>Bacteria</taxon>
        <taxon>Pseudomonadati</taxon>
        <taxon>Pseudomonadota</taxon>
        <taxon>Betaproteobacteria</taxon>
        <taxon>Burkholderiales</taxon>
        <taxon>Alcaligenaceae</taxon>
        <taxon>Allopusillimonas</taxon>
    </lineage>
</organism>
<reference evidence="1 2" key="1">
    <citation type="submission" date="2020-07" db="EMBL/GenBank/DDBJ databases">
        <title>Taxonomic revisions and descriptions of new bacterial species based on genomic comparisons in the high-G+C-content subgroup of the family Alcaligenaceae.</title>
        <authorList>
            <person name="Szabo A."/>
            <person name="Felfoldi T."/>
        </authorList>
    </citation>
    <scope>NUCLEOTIDE SEQUENCE [LARGE SCALE GENOMIC DNA]</scope>
    <source>
        <strain evidence="1 2">DSM 25264</strain>
    </source>
</reference>